<organism evidence="2 3">
    <name type="scientific">Verticillium longisporum</name>
    <name type="common">Verticillium dahliae var. longisporum</name>
    <dbReference type="NCBI Taxonomy" id="100787"/>
    <lineage>
        <taxon>Eukaryota</taxon>
        <taxon>Fungi</taxon>
        <taxon>Dikarya</taxon>
        <taxon>Ascomycota</taxon>
        <taxon>Pezizomycotina</taxon>
        <taxon>Sordariomycetes</taxon>
        <taxon>Hypocreomycetidae</taxon>
        <taxon>Glomerellales</taxon>
        <taxon>Plectosphaerellaceae</taxon>
        <taxon>Verticillium</taxon>
    </lineage>
</organism>
<protein>
    <submittedName>
        <fullName evidence="2">Uncharacterized protein</fullName>
    </submittedName>
</protein>
<evidence type="ECO:0000256" key="1">
    <source>
        <dbReference type="SAM" id="MobiDB-lite"/>
    </source>
</evidence>
<feature type="compositionally biased region" description="Basic residues" evidence="1">
    <location>
        <begin position="86"/>
        <end position="96"/>
    </location>
</feature>
<proteinExistence type="predicted"/>
<feature type="non-terminal residue" evidence="2">
    <location>
        <position position="1"/>
    </location>
</feature>
<dbReference type="EMBL" id="CVQH01022565">
    <property type="protein sequence ID" value="CRK33657.1"/>
    <property type="molecule type" value="Genomic_DNA"/>
</dbReference>
<accession>A0A0G4MHJ1</accession>
<reference evidence="2 3" key="1">
    <citation type="submission" date="2015-05" db="EMBL/GenBank/DDBJ databases">
        <authorList>
            <person name="Wang D.B."/>
            <person name="Wang M."/>
        </authorList>
    </citation>
    <scope>NUCLEOTIDE SEQUENCE [LARGE SCALE GENOMIC DNA]</scope>
    <source>
        <strain evidence="2">VL1</strain>
    </source>
</reference>
<dbReference type="Proteomes" id="UP000044602">
    <property type="component" value="Unassembled WGS sequence"/>
</dbReference>
<keyword evidence="3" id="KW-1185">Reference proteome</keyword>
<dbReference type="AlphaFoldDB" id="A0A0G4MHJ1"/>
<feature type="region of interest" description="Disordered" evidence="1">
    <location>
        <begin position="1"/>
        <end position="114"/>
    </location>
</feature>
<evidence type="ECO:0000313" key="2">
    <source>
        <dbReference type="EMBL" id="CRK33657.1"/>
    </source>
</evidence>
<evidence type="ECO:0000313" key="3">
    <source>
        <dbReference type="Proteomes" id="UP000044602"/>
    </source>
</evidence>
<gene>
    <name evidence="2" type="ORF">BN1708_019266</name>
</gene>
<sequence>GGGAEAEAVRRRALPDGRGHGRLQPHARAHGHGGPAPRGPRRGQEDGRLGLRLRLPARHHRRAPALCRLHGDKGSPGDLQAGQPRARQRHGRRRPQLLRQEALQAPPRLVPDSH</sequence>
<name>A0A0G4MHJ1_VERLO</name>
<feature type="compositionally biased region" description="Basic residues" evidence="1">
    <location>
        <begin position="20"/>
        <end position="31"/>
    </location>
</feature>
<feature type="compositionally biased region" description="Basic and acidic residues" evidence="1">
    <location>
        <begin position="7"/>
        <end position="19"/>
    </location>
</feature>